<keyword evidence="3" id="KW-1185">Reference proteome</keyword>
<evidence type="ECO:0000256" key="1">
    <source>
        <dbReference type="SAM" id="Phobius"/>
    </source>
</evidence>
<evidence type="ECO:0000313" key="3">
    <source>
        <dbReference type="Proteomes" id="UP000199345"/>
    </source>
</evidence>
<feature type="transmembrane region" description="Helical" evidence="1">
    <location>
        <begin position="12"/>
        <end position="33"/>
    </location>
</feature>
<feature type="transmembrane region" description="Helical" evidence="1">
    <location>
        <begin position="94"/>
        <end position="116"/>
    </location>
</feature>
<reference evidence="3" key="1">
    <citation type="submission" date="2016-10" db="EMBL/GenBank/DDBJ databases">
        <authorList>
            <person name="Varghese N."/>
            <person name="Submissions S."/>
        </authorList>
    </citation>
    <scope>NUCLEOTIDE SEQUENCE [LARGE SCALE GENOMIC DNA]</scope>
    <source>
        <strain evidence="3">Nm71</strain>
    </source>
</reference>
<accession>A0A1I0GNK9</accession>
<dbReference type="Proteomes" id="UP000199345">
    <property type="component" value="Unassembled WGS sequence"/>
</dbReference>
<dbReference type="AlphaFoldDB" id="A0A1I0GNK9"/>
<keyword evidence="1" id="KW-1133">Transmembrane helix</keyword>
<proteinExistence type="predicted"/>
<organism evidence="2 3">
    <name type="scientific">Nitrosomonas marina</name>
    <dbReference type="NCBI Taxonomy" id="917"/>
    <lineage>
        <taxon>Bacteria</taxon>
        <taxon>Pseudomonadati</taxon>
        <taxon>Pseudomonadota</taxon>
        <taxon>Betaproteobacteria</taxon>
        <taxon>Nitrosomonadales</taxon>
        <taxon>Nitrosomonadaceae</taxon>
        <taxon>Nitrosomonas</taxon>
    </lineage>
</organism>
<dbReference type="OrthoDB" id="8477963at2"/>
<feature type="transmembrane region" description="Helical" evidence="1">
    <location>
        <begin position="66"/>
        <end position="88"/>
    </location>
</feature>
<sequence>MQLAMAENSRYLVYAMGAAASLYFIALIIVLRYRQNALKLAPRLTRRQRWKLNLQMFFAKVFTKGMLYWFAVWLCFGTVFSPFSYLYFESRTEIGWLLALFILALIGLLTGLRLIAVAKSHDTLSLASIGHIDARQPILLLRSFADDMTPILRNDGQGAMVRRLLAPTLWTLEETLEKQLTSYGPLIAIGRPGENMPPAGAAREYVLNEEWRQRVKQLIKQARVVVIILGDTPGLKFEYEALKQLDALPKVIAIFPPTLGERLEISWKYFFCIFWRS</sequence>
<evidence type="ECO:0000313" key="2">
    <source>
        <dbReference type="EMBL" id="SET71735.1"/>
    </source>
</evidence>
<protein>
    <submittedName>
        <fullName evidence="2">Uncharacterized protein</fullName>
    </submittedName>
</protein>
<keyword evidence="1" id="KW-0472">Membrane</keyword>
<gene>
    <name evidence="2" type="ORF">SAMN05216326_1902</name>
</gene>
<keyword evidence="1" id="KW-0812">Transmembrane</keyword>
<dbReference type="EMBL" id="FOIA01000090">
    <property type="protein sequence ID" value="SET71735.1"/>
    <property type="molecule type" value="Genomic_DNA"/>
</dbReference>
<name>A0A1I0GNK9_9PROT</name>
<dbReference type="RefSeq" id="WP_090662265.1">
    <property type="nucleotide sequence ID" value="NZ_FOIA01000090.1"/>
</dbReference>